<dbReference type="InterPro" id="IPR006427">
    <property type="entry name" value="Portal_HK97"/>
</dbReference>
<protein>
    <submittedName>
        <fullName evidence="1">Phage portal protein</fullName>
    </submittedName>
</protein>
<reference evidence="1 2" key="1">
    <citation type="submission" date="2020-03" db="EMBL/GenBank/DDBJ databases">
        <title>Weissella sp. nov., isolated from Cybister lewisianus.</title>
        <authorList>
            <person name="Hyun D.-W."/>
            <person name="Bae J.-W."/>
        </authorList>
    </citation>
    <scope>NUCLEOTIDE SEQUENCE [LARGE SCALE GENOMIC DNA]</scope>
    <source>
        <strain evidence="1 2">HDW19</strain>
    </source>
</reference>
<dbReference type="AlphaFoldDB" id="A0A6G8AY30"/>
<dbReference type="InterPro" id="IPR006944">
    <property type="entry name" value="Phage/GTA_portal"/>
</dbReference>
<keyword evidence="2" id="KW-1185">Reference proteome</keyword>
<proteinExistence type="predicted"/>
<dbReference type="Pfam" id="PF04860">
    <property type="entry name" value="Phage_portal"/>
    <property type="match status" value="1"/>
</dbReference>
<name>A0A6G8AY30_9LACO</name>
<evidence type="ECO:0000313" key="1">
    <source>
        <dbReference type="EMBL" id="QIL49862.1"/>
    </source>
</evidence>
<dbReference type="EMBL" id="CP049888">
    <property type="protein sequence ID" value="QIL49862.1"/>
    <property type="molecule type" value="Genomic_DNA"/>
</dbReference>
<organism evidence="1 2">
    <name type="scientific">Weissella coleopterorum</name>
    <dbReference type="NCBI Taxonomy" id="2714949"/>
    <lineage>
        <taxon>Bacteria</taxon>
        <taxon>Bacillati</taxon>
        <taxon>Bacillota</taxon>
        <taxon>Bacilli</taxon>
        <taxon>Lactobacillales</taxon>
        <taxon>Lactobacillaceae</taxon>
        <taxon>Weissella</taxon>
    </lineage>
</organism>
<dbReference type="Proteomes" id="UP000500741">
    <property type="component" value="Chromosome"/>
</dbReference>
<evidence type="ECO:0000313" key="2">
    <source>
        <dbReference type="Proteomes" id="UP000500741"/>
    </source>
</evidence>
<accession>A0A6G8AY30</accession>
<dbReference type="RefSeq" id="WP_166008912.1">
    <property type="nucleotide sequence ID" value="NZ_CP049888.1"/>
</dbReference>
<sequence>MSLSNPFERLEIRSVAGVASFNPSFIANGSSIVPTGLVSADDALKNSDLYSVTSLISSDIAGADFKTENTAHGELLNNPSTFNNSYNFWQTILLNLLLNGNAFVKIDRLKNKLRLIPTGAVTLNLTSNKLTYEVIGYDEYPAETVQQEDMFHFKIMAYSNEYIRNLIGHSPLESLVNELAQQKQANRLSLSTLKNAINPTSKIQIPEGTLSEEAKDAVRKEFEKANAGSNAGRVMVLDQSADFSTIAINADVAKYLQNLDWNRTQIAKAFGVPDSYLNGDGDAQSSLEMISQLYISGLNRYIEPIISEINYKLDAKDIRLDMSDIMDYSGATYKQDIKDYVDKGILTPESAFNLLSERRLI</sequence>
<dbReference type="NCBIfam" id="TIGR01537">
    <property type="entry name" value="portal_HK97"/>
    <property type="match status" value="1"/>
</dbReference>
<dbReference type="KEGG" id="wco:G7084_00100"/>
<gene>
    <name evidence="1" type="ORF">G7084_00100</name>
</gene>